<name>A0A2P5CYP5_TREOI</name>
<organism evidence="2 3">
    <name type="scientific">Trema orientale</name>
    <name type="common">Charcoal tree</name>
    <name type="synonym">Celtis orientalis</name>
    <dbReference type="NCBI Taxonomy" id="63057"/>
    <lineage>
        <taxon>Eukaryota</taxon>
        <taxon>Viridiplantae</taxon>
        <taxon>Streptophyta</taxon>
        <taxon>Embryophyta</taxon>
        <taxon>Tracheophyta</taxon>
        <taxon>Spermatophyta</taxon>
        <taxon>Magnoliopsida</taxon>
        <taxon>eudicotyledons</taxon>
        <taxon>Gunneridae</taxon>
        <taxon>Pentapetalae</taxon>
        <taxon>rosids</taxon>
        <taxon>fabids</taxon>
        <taxon>Rosales</taxon>
        <taxon>Cannabaceae</taxon>
        <taxon>Trema</taxon>
    </lineage>
</organism>
<dbReference type="InParanoid" id="A0A2P5CYP5"/>
<evidence type="ECO:0000313" key="2">
    <source>
        <dbReference type="EMBL" id="PON66156.1"/>
    </source>
</evidence>
<keyword evidence="3" id="KW-1185">Reference proteome</keyword>
<dbReference type="AlphaFoldDB" id="A0A2P5CYP5"/>
<dbReference type="EMBL" id="JXTC01000314">
    <property type="protein sequence ID" value="PON66156.1"/>
    <property type="molecule type" value="Genomic_DNA"/>
</dbReference>
<reference evidence="3" key="1">
    <citation type="submission" date="2016-06" db="EMBL/GenBank/DDBJ databases">
        <title>Parallel loss of symbiosis genes in relatives of nitrogen-fixing non-legume Parasponia.</title>
        <authorList>
            <person name="Van Velzen R."/>
            <person name="Holmer R."/>
            <person name="Bu F."/>
            <person name="Rutten L."/>
            <person name="Van Zeijl A."/>
            <person name="Liu W."/>
            <person name="Santuari L."/>
            <person name="Cao Q."/>
            <person name="Sharma T."/>
            <person name="Shen D."/>
            <person name="Roswanjaya Y."/>
            <person name="Wardhani T."/>
            <person name="Kalhor M.S."/>
            <person name="Jansen J."/>
            <person name="Van den Hoogen J."/>
            <person name="Gungor B."/>
            <person name="Hartog M."/>
            <person name="Hontelez J."/>
            <person name="Verver J."/>
            <person name="Yang W.-C."/>
            <person name="Schijlen E."/>
            <person name="Repin R."/>
            <person name="Schilthuizen M."/>
            <person name="Schranz E."/>
            <person name="Heidstra R."/>
            <person name="Miyata K."/>
            <person name="Fedorova E."/>
            <person name="Kohlen W."/>
            <person name="Bisseling T."/>
            <person name="Smit S."/>
            <person name="Geurts R."/>
        </authorList>
    </citation>
    <scope>NUCLEOTIDE SEQUENCE [LARGE SCALE GENOMIC DNA]</scope>
    <source>
        <strain evidence="3">cv. RG33-2</strain>
    </source>
</reference>
<dbReference type="Proteomes" id="UP000237000">
    <property type="component" value="Unassembled WGS sequence"/>
</dbReference>
<protein>
    <submittedName>
        <fullName evidence="2">Uncharacterized protein</fullName>
    </submittedName>
</protein>
<accession>A0A2P5CYP5</accession>
<evidence type="ECO:0000313" key="3">
    <source>
        <dbReference type="Proteomes" id="UP000237000"/>
    </source>
</evidence>
<comment type="caution">
    <text evidence="2">The sequence shown here is derived from an EMBL/GenBank/DDBJ whole genome shotgun (WGS) entry which is preliminary data.</text>
</comment>
<sequence>MGKGASVRHEDSADELNSSELEDFSENMNFVSVSKLKHGDSFEERIEFMTTKDSLPPDMEKIRALEKKLLAERREEKVPRRKLLVK</sequence>
<feature type="region of interest" description="Disordered" evidence="1">
    <location>
        <begin position="1"/>
        <end position="21"/>
    </location>
</feature>
<feature type="non-terminal residue" evidence="2">
    <location>
        <position position="86"/>
    </location>
</feature>
<dbReference type="OrthoDB" id="10339803at2759"/>
<proteinExistence type="predicted"/>
<evidence type="ECO:0000256" key="1">
    <source>
        <dbReference type="SAM" id="MobiDB-lite"/>
    </source>
</evidence>
<gene>
    <name evidence="2" type="ORF">TorRG33x02_268490</name>
</gene>